<dbReference type="PANTHER" id="PTHR43399">
    <property type="entry name" value="SUBTILISIN-RELATED"/>
    <property type="match status" value="1"/>
</dbReference>
<dbReference type="RefSeq" id="WP_006040050.1">
    <property type="nucleotide sequence ID" value="NZ_AEDD01000012.1"/>
</dbReference>
<dbReference type="InterPro" id="IPR000209">
    <property type="entry name" value="Peptidase_S8/S53_dom"/>
</dbReference>
<keyword evidence="7" id="KW-1133">Transmembrane helix</keyword>
<feature type="active site" description="Charge relay system" evidence="5">
    <location>
        <position position="183"/>
    </location>
</feature>
<evidence type="ECO:0000256" key="2">
    <source>
        <dbReference type="ARBA" id="ARBA00022670"/>
    </source>
</evidence>
<evidence type="ECO:0000256" key="6">
    <source>
        <dbReference type="RuleBase" id="RU003355"/>
    </source>
</evidence>
<feature type="active site" description="Charge relay system" evidence="5">
    <location>
        <position position="374"/>
    </location>
</feature>
<evidence type="ECO:0000256" key="1">
    <source>
        <dbReference type="ARBA" id="ARBA00011073"/>
    </source>
</evidence>
<dbReference type="GO" id="GO:0006508">
    <property type="term" value="P:proteolysis"/>
    <property type="evidence" value="ECO:0007669"/>
    <property type="project" value="UniProtKB-KW"/>
</dbReference>
<keyword evidence="7" id="KW-0472">Membrane</keyword>
<feature type="domain" description="SLH" evidence="8">
    <location>
        <begin position="854"/>
        <end position="917"/>
    </location>
</feature>
<dbReference type="InterPro" id="IPR023827">
    <property type="entry name" value="Peptidase_S8_Asp-AS"/>
</dbReference>
<comment type="similarity">
    <text evidence="1 5 6">Belongs to the peptidase S8 family.</text>
</comment>
<dbReference type="InterPro" id="IPR015500">
    <property type="entry name" value="Peptidase_S8_subtilisin-rel"/>
</dbReference>
<dbReference type="PROSITE" id="PS51892">
    <property type="entry name" value="SUBTILASE"/>
    <property type="match status" value="1"/>
</dbReference>
<dbReference type="Proteomes" id="UP000005387">
    <property type="component" value="Unassembled WGS sequence"/>
</dbReference>
<evidence type="ECO:0000256" key="5">
    <source>
        <dbReference type="PROSITE-ProRule" id="PRU01240"/>
    </source>
</evidence>
<dbReference type="PANTHER" id="PTHR43399:SF4">
    <property type="entry name" value="CELL WALL-ASSOCIATED PROTEASE"/>
    <property type="match status" value="1"/>
</dbReference>
<organism evidence="9 10">
    <name type="scientific">Paenibacillus curdlanolyticus YK9</name>
    <dbReference type="NCBI Taxonomy" id="717606"/>
    <lineage>
        <taxon>Bacteria</taxon>
        <taxon>Bacillati</taxon>
        <taxon>Bacillota</taxon>
        <taxon>Bacilli</taxon>
        <taxon>Bacillales</taxon>
        <taxon>Paenibacillaceae</taxon>
        <taxon>Paenibacillus</taxon>
    </lineage>
</organism>
<feature type="domain" description="SLH" evidence="8">
    <location>
        <begin position="918"/>
        <end position="969"/>
    </location>
</feature>
<dbReference type="PROSITE" id="PS51272">
    <property type="entry name" value="SLH"/>
    <property type="match status" value="3"/>
</dbReference>
<evidence type="ECO:0000256" key="7">
    <source>
        <dbReference type="SAM" id="Phobius"/>
    </source>
</evidence>
<keyword evidence="3 5" id="KW-0378">Hydrolase</keyword>
<dbReference type="PROSITE" id="PS00136">
    <property type="entry name" value="SUBTILASE_ASP"/>
    <property type="match status" value="1"/>
</dbReference>
<dbReference type="InterPro" id="IPR036852">
    <property type="entry name" value="Peptidase_S8/S53_dom_sf"/>
</dbReference>
<dbReference type="Pfam" id="PF00395">
    <property type="entry name" value="SLH"/>
    <property type="match status" value="3"/>
</dbReference>
<accession>E0IEH6</accession>
<dbReference type="InterPro" id="IPR001119">
    <property type="entry name" value="SLH_dom"/>
</dbReference>
<dbReference type="InterPro" id="IPR022398">
    <property type="entry name" value="Peptidase_S8_His-AS"/>
</dbReference>
<name>E0IEH6_9BACL</name>
<evidence type="ECO:0000313" key="9">
    <source>
        <dbReference type="EMBL" id="EFM09064.1"/>
    </source>
</evidence>
<dbReference type="Pfam" id="PF00082">
    <property type="entry name" value="Peptidase_S8"/>
    <property type="match status" value="1"/>
</dbReference>
<dbReference type="GO" id="GO:0004252">
    <property type="term" value="F:serine-type endopeptidase activity"/>
    <property type="evidence" value="ECO:0007669"/>
    <property type="project" value="UniProtKB-UniRule"/>
</dbReference>
<evidence type="ECO:0000259" key="8">
    <source>
        <dbReference type="PROSITE" id="PS51272"/>
    </source>
</evidence>
<feature type="domain" description="SLH" evidence="8">
    <location>
        <begin position="794"/>
        <end position="853"/>
    </location>
</feature>
<dbReference type="eggNOG" id="COG1404">
    <property type="taxonomic scope" value="Bacteria"/>
</dbReference>
<sequence length="969" mass="104392">MGQGIDGDNRGYGQKKPRFRAILFGLLAVSLLVGLFSAAAPEASQSAAAAVAADEAANAKGSKSDEASLPATSWLLRWKDASSAKRLPDTVLIQRQVEPPVDVIAPADANAVDVAKWLEMLRGNEDVSYVVPNAAVHALGATAAPGQANDPNLAKQRYLDLIGAKQAWATVHDQTSMTIALVDTGVDLDHPDLKGNLVEGVNLVRPGTPPEDDNGHGTSVAGVLSAVGNNGVGVTGLLWRAKIMPIKALDENGSGDESKLGEAILYAVRKGARIVVLSVGLYRYSPYMRDIAQYAEGKGVLLVAASGNDGEQLGNKAAVKYPAAYPTVLAVGGVMPSGKPEPRSSAGPEVDLAAPWDVFTTAVGGGYKYEEGTSMASPQVAAAAALVLAMHPSYKPYQVRELLRQTAKDIGADGVDEQSGYGLLQVNRAVTGSLKVDAYEPNDSRDRAARFPVPTRLSAQLTGGKDKDWYVIDAPYDGTLSIQLQGLNGPNTTMPPVRLTMYAGDRAASSQDAKLGNTTVEWKVKKGRNYIELQLYDRTRTDKLPYLLTSDFRIYSDPYESNDKSYEASVLQARSQVIAGTFDKQGDRDWFVVDFQRSGTLRLQLSTDTVRIDPSLAVQRAGQQLVSYDDNGDGEQEQSPLITVTPGKYYIRVFNAAASDASPVVGTYSLRMEVVSKYDDPNEPNDKSYASTVMRSGTEYVGVIDKSSDEDWFQLRLDRQSYASLALSGIPSGRTMTVTVYDKRQAKVKTIKSVAGHAQLSAGLLLNQGQYTFKLTSDAPFDSQYYRFKVKTAPLVAGYRDIDGHWAETAIASLTKEGILSGYSDYRFAPDRAITRAEGAALLVRAFASKAEPAKIDFRDVPSRHWAFGAVAAAVGAGYMNGYPDNRFGPDQLLTRAEMAVMLGQAAGVRPVRTQQPPFRDVAADNWAAPMLTAMLAKHMIGGYADNRFMPGQSASRAEFAAMLYRIRH</sequence>
<dbReference type="PROSITE" id="PS00137">
    <property type="entry name" value="SUBTILASE_HIS"/>
    <property type="match status" value="1"/>
</dbReference>
<dbReference type="PRINTS" id="PR00723">
    <property type="entry name" value="SUBTILISIN"/>
</dbReference>
<keyword evidence="10" id="KW-1185">Reference proteome</keyword>
<dbReference type="Gene3D" id="3.40.50.200">
    <property type="entry name" value="Peptidase S8/S53 domain"/>
    <property type="match status" value="1"/>
</dbReference>
<reference evidence="9 10" key="1">
    <citation type="submission" date="2010-07" db="EMBL/GenBank/DDBJ databases">
        <title>The draft genome of Paenibacillus curdlanolyticus YK9.</title>
        <authorList>
            <consortium name="US DOE Joint Genome Institute (JGI-PGF)"/>
            <person name="Lucas S."/>
            <person name="Copeland A."/>
            <person name="Lapidus A."/>
            <person name="Cheng J.-F."/>
            <person name="Bruce D."/>
            <person name="Goodwin L."/>
            <person name="Pitluck S."/>
            <person name="Land M.L."/>
            <person name="Hauser L."/>
            <person name="Chang Y.-J."/>
            <person name="Jeffries C."/>
            <person name="Anderson I.J."/>
            <person name="Johnson E."/>
            <person name="Loganathan U."/>
            <person name="Mulhopadhyay B."/>
            <person name="Kyrpides N."/>
            <person name="Woyke T.J."/>
        </authorList>
    </citation>
    <scope>NUCLEOTIDE SEQUENCE [LARGE SCALE GENOMIC DNA]</scope>
    <source>
        <strain evidence="9 10">YK9</strain>
    </source>
</reference>
<dbReference type="AlphaFoldDB" id="E0IEH6"/>
<dbReference type="InterPro" id="IPR023828">
    <property type="entry name" value="Peptidase_S8_Ser-AS"/>
</dbReference>
<evidence type="ECO:0000313" key="10">
    <source>
        <dbReference type="Proteomes" id="UP000005387"/>
    </source>
</evidence>
<dbReference type="InterPro" id="IPR051048">
    <property type="entry name" value="Peptidase_S8/S53_subtilisin"/>
</dbReference>
<gene>
    <name evidence="9" type="ORF">PaecuDRAFT_4067</name>
</gene>
<protein>
    <submittedName>
        <fullName evidence="9">Peptidase S8 and S53 subtilisin kexin sedolisin</fullName>
    </submittedName>
</protein>
<proteinExistence type="inferred from homology"/>
<dbReference type="OrthoDB" id="9798386at2"/>
<dbReference type="STRING" id="717606.PaecuDRAFT_4067"/>
<dbReference type="EMBL" id="AEDD01000012">
    <property type="protein sequence ID" value="EFM09064.1"/>
    <property type="molecule type" value="Genomic_DNA"/>
</dbReference>
<keyword evidence="4 5" id="KW-0720">Serine protease</keyword>
<dbReference type="SUPFAM" id="SSF89260">
    <property type="entry name" value="Collagen-binding domain"/>
    <property type="match status" value="1"/>
</dbReference>
<evidence type="ECO:0000256" key="3">
    <source>
        <dbReference type="ARBA" id="ARBA00022801"/>
    </source>
</evidence>
<dbReference type="SUPFAM" id="SSF52743">
    <property type="entry name" value="Subtilisin-like"/>
    <property type="match status" value="1"/>
</dbReference>
<feature type="active site" description="Charge relay system" evidence="5">
    <location>
        <position position="216"/>
    </location>
</feature>
<feature type="transmembrane region" description="Helical" evidence="7">
    <location>
        <begin position="21"/>
        <end position="40"/>
    </location>
</feature>
<keyword evidence="2 5" id="KW-0645">Protease</keyword>
<evidence type="ECO:0000256" key="4">
    <source>
        <dbReference type="ARBA" id="ARBA00022825"/>
    </source>
</evidence>
<keyword evidence="7" id="KW-0812">Transmembrane</keyword>
<dbReference type="PROSITE" id="PS00138">
    <property type="entry name" value="SUBTILASE_SER"/>
    <property type="match status" value="1"/>
</dbReference>
<dbReference type="Gene3D" id="2.60.120.380">
    <property type="match status" value="3"/>
</dbReference>